<dbReference type="Pfam" id="PF12680">
    <property type="entry name" value="SnoaL_2"/>
    <property type="match status" value="1"/>
</dbReference>
<evidence type="ECO:0000313" key="3">
    <source>
        <dbReference type="Proteomes" id="UP001204151"/>
    </source>
</evidence>
<dbReference type="InterPro" id="IPR037401">
    <property type="entry name" value="SnoaL-like"/>
</dbReference>
<organism evidence="2 3">
    <name type="scientific">Massilia pinisoli</name>
    <dbReference type="NCBI Taxonomy" id="1772194"/>
    <lineage>
        <taxon>Bacteria</taxon>
        <taxon>Pseudomonadati</taxon>
        <taxon>Pseudomonadota</taxon>
        <taxon>Betaproteobacteria</taxon>
        <taxon>Burkholderiales</taxon>
        <taxon>Oxalobacteraceae</taxon>
        <taxon>Telluria group</taxon>
        <taxon>Massilia</taxon>
    </lineage>
</organism>
<feature type="domain" description="SnoaL-like" evidence="1">
    <location>
        <begin position="15"/>
        <end position="117"/>
    </location>
</feature>
<comment type="caution">
    <text evidence="2">The sequence shown here is derived from an EMBL/GenBank/DDBJ whole genome shotgun (WGS) entry which is preliminary data.</text>
</comment>
<dbReference type="Proteomes" id="UP001204151">
    <property type="component" value="Unassembled WGS sequence"/>
</dbReference>
<reference evidence="2 3" key="1">
    <citation type="submission" date="2022-08" db="EMBL/GenBank/DDBJ databases">
        <title>Reclassification of Massilia species as members of the genera Telluria, Duganella, Pseudoduganella, Mokoshia gen. nov. and Zemynaea gen. nov. using orthogonal and non-orthogonal genome-based approaches.</title>
        <authorList>
            <person name="Bowman J.P."/>
        </authorList>
    </citation>
    <scope>NUCLEOTIDE SEQUENCE [LARGE SCALE GENOMIC DNA]</scope>
    <source>
        <strain evidence="2 3">JCM 31316</strain>
    </source>
</reference>
<dbReference type="InterPro" id="IPR032710">
    <property type="entry name" value="NTF2-like_dom_sf"/>
</dbReference>
<keyword evidence="3" id="KW-1185">Reference proteome</keyword>
<dbReference type="Gene3D" id="3.10.450.50">
    <property type="match status" value="1"/>
</dbReference>
<protein>
    <submittedName>
        <fullName evidence="2">Nuclear transport factor 2 family protein</fullName>
    </submittedName>
</protein>
<evidence type="ECO:0000259" key="1">
    <source>
        <dbReference type="Pfam" id="PF12680"/>
    </source>
</evidence>
<dbReference type="RefSeq" id="WP_258818790.1">
    <property type="nucleotide sequence ID" value="NZ_JANUGW010000019.1"/>
</dbReference>
<proteinExistence type="predicted"/>
<dbReference type="PANTHER" id="PTHR41252:SF1">
    <property type="entry name" value="BLR2505 PROTEIN"/>
    <property type="match status" value="1"/>
</dbReference>
<accession>A0ABT1ZWD1</accession>
<evidence type="ECO:0000313" key="2">
    <source>
        <dbReference type="EMBL" id="MCS0584228.1"/>
    </source>
</evidence>
<dbReference type="SUPFAM" id="SSF54427">
    <property type="entry name" value="NTF2-like"/>
    <property type="match status" value="1"/>
</dbReference>
<sequence>MNAQENKQIIMNGLQLFQKGEIAPMLERFHDDAEWLSPESEPIPFAGNFHGKQEVARFFSELGNALQPMRFIVHDIVAENDKVVVIGEATWLVKSTGRTYENPWVNVFTMRDGKIIRTHAYFDTAPAERAFRPDRPNQLAAATALRH</sequence>
<dbReference type="PANTHER" id="PTHR41252">
    <property type="entry name" value="BLR2505 PROTEIN"/>
    <property type="match status" value="1"/>
</dbReference>
<name>A0ABT1ZWD1_9BURK</name>
<dbReference type="EMBL" id="JANUGW010000019">
    <property type="protein sequence ID" value="MCS0584228.1"/>
    <property type="molecule type" value="Genomic_DNA"/>
</dbReference>
<gene>
    <name evidence="2" type="ORF">NX784_21780</name>
</gene>